<feature type="domain" description="Alpha/beta hydrolase fold-3" evidence="4">
    <location>
        <begin position="104"/>
        <end position="305"/>
    </location>
</feature>
<keyword evidence="2" id="KW-0378">Hydrolase</keyword>
<dbReference type="InterPro" id="IPR013094">
    <property type="entry name" value="AB_hydrolase_3"/>
</dbReference>
<dbReference type="Proteomes" id="UP000247569">
    <property type="component" value="Unassembled WGS sequence"/>
</dbReference>
<evidence type="ECO:0000259" key="4">
    <source>
        <dbReference type="Pfam" id="PF07859"/>
    </source>
</evidence>
<name>A0A318JXJ5_9NOCA</name>
<evidence type="ECO:0000256" key="2">
    <source>
        <dbReference type="ARBA" id="ARBA00022801"/>
    </source>
</evidence>
<dbReference type="AlphaFoldDB" id="A0A318JXJ5"/>
<feature type="active site" evidence="3">
    <location>
        <position position="178"/>
    </location>
</feature>
<evidence type="ECO:0000256" key="3">
    <source>
        <dbReference type="PROSITE-ProRule" id="PRU10038"/>
    </source>
</evidence>
<keyword evidence="6" id="KW-1185">Reference proteome</keyword>
<dbReference type="Pfam" id="PF07859">
    <property type="entry name" value="Abhydrolase_3"/>
    <property type="match status" value="1"/>
</dbReference>
<proteinExistence type="inferred from homology"/>
<dbReference type="SUPFAM" id="SSF53474">
    <property type="entry name" value="alpha/beta-Hydrolases"/>
    <property type="match status" value="1"/>
</dbReference>
<dbReference type="InterPro" id="IPR050300">
    <property type="entry name" value="GDXG_lipolytic_enzyme"/>
</dbReference>
<dbReference type="PROSITE" id="PS01174">
    <property type="entry name" value="LIPASE_GDXG_SER"/>
    <property type="match status" value="1"/>
</dbReference>
<comment type="caution">
    <text evidence="5">The sequence shown here is derived from an EMBL/GenBank/DDBJ whole genome shotgun (WGS) entry which is preliminary data.</text>
</comment>
<accession>A0A318JXJ5</accession>
<evidence type="ECO:0000256" key="1">
    <source>
        <dbReference type="ARBA" id="ARBA00010515"/>
    </source>
</evidence>
<dbReference type="Gene3D" id="3.40.50.1820">
    <property type="entry name" value="alpha/beta hydrolase"/>
    <property type="match status" value="1"/>
</dbReference>
<evidence type="ECO:0000313" key="5">
    <source>
        <dbReference type="EMBL" id="PXX58451.1"/>
    </source>
</evidence>
<reference evidence="5 6" key="1">
    <citation type="submission" date="2018-05" db="EMBL/GenBank/DDBJ databases">
        <title>Genomic Encyclopedia of Type Strains, Phase IV (KMG-IV): sequencing the most valuable type-strain genomes for metagenomic binning, comparative biology and taxonomic classification.</title>
        <authorList>
            <person name="Goeker M."/>
        </authorList>
    </citation>
    <scope>NUCLEOTIDE SEQUENCE [LARGE SCALE GENOMIC DNA]</scope>
    <source>
        <strain evidence="5 6">DSM 44704</strain>
    </source>
</reference>
<dbReference type="PANTHER" id="PTHR48081">
    <property type="entry name" value="AB HYDROLASE SUPERFAMILY PROTEIN C4A8.06C"/>
    <property type="match status" value="1"/>
</dbReference>
<evidence type="ECO:0000313" key="6">
    <source>
        <dbReference type="Proteomes" id="UP000247569"/>
    </source>
</evidence>
<comment type="similarity">
    <text evidence="1">Belongs to the 'GDXG' lipolytic enzyme family.</text>
</comment>
<dbReference type="GO" id="GO:0004806">
    <property type="term" value="F:triacylglycerol lipase activity"/>
    <property type="evidence" value="ECO:0007669"/>
    <property type="project" value="TreeGrafter"/>
</dbReference>
<protein>
    <submittedName>
        <fullName evidence="5">Acetyl esterase/lipase</fullName>
    </submittedName>
</protein>
<sequence>MGSADSTARSLAGLAGSAAERSQAPTGRPSRQSVAARILLGVAVRPLFRFGEPGGNTLWAIRFVADRASGSARRIAHRVSTATLNGVPCTWVQADSAVLGETTVLYLHGGGFLVGSSRSHTALAVRLSAACDARICLPDYRLSPEYPHPAGADDALATYRGLLAAGVDPARLVVAGDSAGGHLAAGLINDVIREGLPRPAAVVLLSPVIDPTAASAMARDRRRRDPVLAVPFWAPALRAHFGGAGIRDQRTTPIDGVDRRWPPTFIQVGTRECLLDDARSFASALKSVGVQCELQVWPGQVHVFQMLAGLVPEAADAIAEIARFLHRTRRAA</sequence>
<gene>
    <name evidence="5" type="ORF">DFR70_114135</name>
</gene>
<organism evidence="5 6">
    <name type="scientific">Nocardia tenerifensis</name>
    <dbReference type="NCBI Taxonomy" id="228006"/>
    <lineage>
        <taxon>Bacteria</taxon>
        <taxon>Bacillati</taxon>
        <taxon>Actinomycetota</taxon>
        <taxon>Actinomycetes</taxon>
        <taxon>Mycobacteriales</taxon>
        <taxon>Nocardiaceae</taxon>
        <taxon>Nocardia</taxon>
    </lineage>
</organism>
<dbReference type="InterPro" id="IPR033140">
    <property type="entry name" value="Lipase_GDXG_put_SER_AS"/>
</dbReference>
<dbReference type="InterPro" id="IPR029058">
    <property type="entry name" value="AB_hydrolase_fold"/>
</dbReference>
<dbReference type="PANTHER" id="PTHR48081:SF30">
    <property type="entry name" value="ACETYL-HYDROLASE LIPR-RELATED"/>
    <property type="match status" value="1"/>
</dbReference>
<dbReference type="InterPro" id="IPR002168">
    <property type="entry name" value="Lipase_GDXG_HIS_AS"/>
</dbReference>
<dbReference type="PROSITE" id="PS01173">
    <property type="entry name" value="LIPASE_GDXG_HIS"/>
    <property type="match status" value="1"/>
</dbReference>
<dbReference type="EMBL" id="QJKF01000014">
    <property type="protein sequence ID" value="PXX58451.1"/>
    <property type="molecule type" value="Genomic_DNA"/>
</dbReference>